<keyword evidence="1" id="KW-0539">Nucleus</keyword>
<dbReference type="SMART" id="SM00595">
    <property type="entry name" value="MADF"/>
    <property type="match status" value="1"/>
</dbReference>
<dbReference type="GO" id="GO:0005634">
    <property type="term" value="C:nucleus"/>
    <property type="evidence" value="ECO:0007669"/>
    <property type="project" value="UniProtKB-SubCell"/>
</dbReference>
<evidence type="ECO:0000313" key="6">
    <source>
        <dbReference type="RefSeq" id="XP_022822843.1"/>
    </source>
</evidence>
<dbReference type="Pfam" id="PF10545">
    <property type="entry name" value="MADF_DNA_bdg"/>
    <property type="match status" value="1"/>
</dbReference>
<keyword evidence="5" id="KW-1185">Reference proteome</keyword>
<evidence type="ECO:0000256" key="1">
    <source>
        <dbReference type="PROSITE-ProRule" id="PRU00371"/>
    </source>
</evidence>
<organism evidence="5 6">
    <name type="scientific">Spodoptera litura</name>
    <name type="common">Asian cotton leafworm</name>
    <dbReference type="NCBI Taxonomy" id="69820"/>
    <lineage>
        <taxon>Eukaryota</taxon>
        <taxon>Metazoa</taxon>
        <taxon>Ecdysozoa</taxon>
        <taxon>Arthropoda</taxon>
        <taxon>Hexapoda</taxon>
        <taxon>Insecta</taxon>
        <taxon>Pterygota</taxon>
        <taxon>Neoptera</taxon>
        <taxon>Endopterygota</taxon>
        <taxon>Lepidoptera</taxon>
        <taxon>Glossata</taxon>
        <taxon>Ditrysia</taxon>
        <taxon>Noctuoidea</taxon>
        <taxon>Noctuidae</taxon>
        <taxon>Amphipyrinae</taxon>
        <taxon>Spodoptera</taxon>
    </lineage>
</organism>
<dbReference type="AlphaFoldDB" id="A0A9J7E207"/>
<name>A0A9J7E207_SPOLT</name>
<dbReference type="Proteomes" id="UP000301870">
    <property type="component" value="Chromosome 17"/>
</dbReference>
<dbReference type="InterPro" id="IPR039353">
    <property type="entry name" value="TF_Adf1"/>
</dbReference>
<feature type="region of interest" description="Disordered" evidence="2">
    <location>
        <begin position="112"/>
        <end position="158"/>
    </location>
</feature>
<protein>
    <submittedName>
        <fullName evidence="6">Uncharacterized protein LOC111353874</fullName>
    </submittedName>
</protein>
<dbReference type="Pfam" id="PF02944">
    <property type="entry name" value="BESS"/>
    <property type="match status" value="1"/>
</dbReference>
<dbReference type="PANTHER" id="PTHR12243:SF67">
    <property type="entry name" value="COREPRESSOR OF PANGOLIN, ISOFORM A-RELATED"/>
    <property type="match status" value="1"/>
</dbReference>
<evidence type="ECO:0000259" key="4">
    <source>
        <dbReference type="PROSITE" id="PS51031"/>
    </source>
</evidence>
<proteinExistence type="predicted"/>
<dbReference type="KEGG" id="sliu:111353874"/>
<dbReference type="PROSITE" id="PS51031">
    <property type="entry name" value="BESS"/>
    <property type="match status" value="1"/>
</dbReference>
<dbReference type="GeneID" id="111353874"/>
<evidence type="ECO:0000313" key="5">
    <source>
        <dbReference type="Proteomes" id="UP000301870"/>
    </source>
</evidence>
<feature type="domain" description="MADF" evidence="3">
    <location>
        <begin position="8"/>
        <end position="114"/>
    </location>
</feature>
<accession>A0A9J7E207</accession>
<dbReference type="PANTHER" id="PTHR12243">
    <property type="entry name" value="MADF DOMAIN TRANSCRIPTION FACTOR"/>
    <property type="match status" value="1"/>
</dbReference>
<dbReference type="PROSITE" id="PS51029">
    <property type="entry name" value="MADF"/>
    <property type="match status" value="1"/>
</dbReference>
<dbReference type="InterPro" id="IPR006578">
    <property type="entry name" value="MADF-dom"/>
</dbReference>
<dbReference type="OrthoDB" id="7550533at2759"/>
<feature type="domain" description="BESS" evidence="4">
    <location>
        <begin position="178"/>
        <end position="217"/>
    </location>
</feature>
<dbReference type="InterPro" id="IPR004210">
    <property type="entry name" value="BESS_motif"/>
</dbReference>
<comment type="subcellular location">
    <subcellularLocation>
        <location evidence="1">Nucleus</location>
    </subcellularLocation>
</comment>
<sequence>MANFDTIKLIEEVKRRNVLWLSKDRRLHGETDTRIKAWEEIAAILYHNWNTCSEVQRVQRLELLKKKWRNVRDYYKKEKKRLEYQSTTSGKGREREKRLNNYFDQMTFLDDGLERHDSNNPEELFDDRYEDSNNSTEDTLPIRPVKQEEKDPIPTTNEMPSFVTEILTTPNCQDDSKLTANRNFLLSLLPDMTSLDERNNMIFRMGALRLMSDIKFGSD</sequence>
<dbReference type="GO" id="GO:0006357">
    <property type="term" value="P:regulation of transcription by RNA polymerase II"/>
    <property type="evidence" value="ECO:0007669"/>
    <property type="project" value="TreeGrafter"/>
</dbReference>
<reference evidence="6" key="1">
    <citation type="submission" date="2025-08" db="UniProtKB">
        <authorList>
            <consortium name="RefSeq"/>
        </authorList>
    </citation>
    <scope>IDENTIFICATION</scope>
    <source>
        <strain evidence="6">Ishihara</strain>
        <tissue evidence="6">Whole body</tissue>
    </source>
</reference>
<evidence type="ECO:0000259" key="3">
    <source>
        <dbReference type="PROSITE" id="PS51029"/>
    </source>
</evidence>
<evidence type="ECO:0000256" key="2">
    <source>
        <dbReference type="SAM" id="MobiDB-lite"/>
    </source>
</evidence>
<dbReference type="GO" id="GO:0005667">
    <property type="term" value="C:transcription regulator complex"/>
    <property type="evidence" value="ECO:0007669"/>
    <property type="project" value="TreeGrafter"/>
</dbReference>
<dbReference type="RefSeq" id="XP_022822843.1">
    <property type="nucleotide sequence ID" value="XM_022967075.1"/>
</dbReference>
<gene>
    <name evidence="6" type="primary">LOC111353874</name>
</gene>
<dbReference type="GO" id="GO:0003677">
    <property type="term" value="F:DNA binding"/>
    <property type="evidence" value="ECO:0007669"/>
    <property type="project" value="InterPro"/>
</dbReference>